<keyword evidence="8" id="KW-1185">Reference proteome</keyword>
<dbReference type="EMBL" id="JAKRKC020000002">
    <property type="protein sequence ID" value="MCK2219685.1"/>
    <property type="molecule type" value="Genomic_DNA"/>
</dbReference>
<dbReference type="CDD" id="cd06583">
    <property type="entry name" value="PGRP"/>
    <property type="match status" value="1"/>
</dbReference>
<evidence type="ECO:0000256" key="1">
    <source>
        <dbReference type="ARBA" id="ARBA00001561"/>
    </source>
</evidence>
<gene>
    <name evidence="7" type="ORF">MF672_038705</name>
</gene>
<evidence type="ECO:0000313" key="8">
    <source>
        <dbReference type="Proteomes" id="UP001317259"/>
    </source>
</evidence>
<name>A0ABT0G532_9ACTN</name>
<dbReference type="InterPro" id="IPR036365">
    <property type="entry name" value="PGBD-like_sf"/>
</dbReference>
<dbReference type="Proteomes" id="UP001317259">
    <property type="component" value="Unassembled WGS sequence"/>
</dbReference>
<evidence type="ECO:0000256" key="3">
    <source>
        <dbReference type="ARBA" id="ARBA00011901"/>
    </source>
</evidence>
<comment type="similarity">
    <text evidence="2">Belongs to the N-acetylmuramoyl-L-alanine amidase 2 family.</text>
</comment>
<dbReference type="InterPro" id="IPR051206">
    <property type="entry name" value="NAMLAA_amidase_2"/>
</dbReference>
<evidence type="ECO:0000256" key="2">
    <source>
        <dbReference type="ARBA" id="ARBA00007553"/>
    </source>
</evidence>
<dbReference type="SMART" id="SM00644">
    <property type="entry name" value="Ami_2"/>
    <property type="match status" value="1"/>
</dbReference>
<evidence type="ECO:0000256" key="5">
    <source>
        <dbReference type="ARBA" id="ARBA00023316"/>
    </source>
</evidence>
<keyword evidence="4" id="KW-0378">Hydrolase</keyword>
<dbReference type="SUPFAM" id="SSF55846">
    <property type="entry name" value="N-acetylmuramoyl-L-alanine amidase-like"/>
    <property type="match status" value="1"/>
</dbReference>
<dbReference type="Pfam" id="PF01510">
    <property type="entry name" value="Amidase_2"/>
    <property type="match status" value="1"/>
</dbReference>
<dbReference type="Gene3D" id="3.40.80.10">
    <property type="entry name" value="Peptidoglycan recognition protein-like"/>
    <property type="match status" value="1"/>
</dbReference>
<dbReference type="PANTHER" id="PTHR30417">
    <property type="entry name" value="N-ACETYLMURAMOYL-L-ALANINE AMIDASE AMID"/>
    <property type="match status" value="1"/>
</dbReference>
<organism evidence="7 8">
    <name type="scientific">Actinomadura luzonensis</name>
    <dbReference type="NCBI Taxonomy" id="2805427"/>
    <lineage>
        <taxon>Bacteria</taxon>
        <taxon>Bacillati</taxon>
        <taxon>Actinomycetota</taxon>
        <taxon>Actinomycetes</taxon>
        <taxon>Streptosporangiales</taxon>
        <taxon>Thermomonosporaceae</taxon>
        <taxon>Actinomadura</taxon>
    </lineage>
</organism>
<dbReference type="RefSeq" id="WP_247815649.1">
    <property type="nucleotide sequence ID" value="NZ_JAKRKC020000002.1"/>
</dbReference>
<evidence type="ECO:0000313" key="7">
    <source>
        <dbReference type="EMBL" id="MCK2219685.1"/>
    </source>
</evidence>
<dbReference type="InterPro" id="IPR036505">
    <property type="entry name" value="Amidase/PGRP_sf"/>
</dbReference>
<dbReference type="SUPFAM" id="SSF47090">
    <property type="entry name" value="PGBD-like"/>
    <property type="match status" value="1"/>
</dbReference>
<comment type="caution">
    <text evidence="7">The sequence shown here is derived from an EMBL/GenBank/DDBJ whole genome shotgun (WGS) entry which is preliminary data.</text>
</comment>
<dbReference type="InterPro" id="IPR002502">
    <property type="entry name" value="Amidase_domain"/>
</dbReference>
<keyword evidence="5" id="KW-0961">Cell wall biogenesis/degradation</keyword>
<dbReference type="PANTHER" id="PTHR30417:SF1">
    <property type="entry name" value="N-ACETYLMURAMOYL-L-ALANINE AMIDASE AMID"/>
    <property type="match status" value="1"/>
</dbReference>
<evidence type="ECO:0000259" key="6">
    <source>
        <dbReference type="SMART" id="SM00644"/>
    </source>
</evidence>
<protein>
    <recommendedName>
        <fullName evidence="3">N-acetylmuramoyl-L-alanine amidase</fullName>
        <ecNumber evidence="3">3.5.1.28</ecNumber>
    </recommendedName>
</protein>
<comment type="catalytic activity">
    <reaction evidence="1">
        <text>Hydrolyzes the link between N-acetylmuramoyl residues and L-amino acid residues in certain cell-wall glycopeptides.</text>
        <dbReference type="EC" id="3.5.1.28"/>
    </reaction>
</comment>
<evidence type="ECO:0000256" key="4">
    <source>
        <dbReference type="ARBA" id="ARBA00022801"/>
    </source>
</evidence>
<dbReference type="InterPro" id="IPR036366">
    <property type="entry name" value="PGBDSf"/>
</dbReference>
<accession>A0ABT0G532</accession>
<dbReference type="EC" id="3.5.1.28" evidence="3"/>
<dbReference type="InterPro" id="IPR002477">
    <property type="entry name" value="Peptidoglycan-bd-like"/>
</dbReference>
<dbReference type="Pfam" id="PF01471">
    <property type="entry name" value="PG_binding_1"/>
    <property type="match status" value="1"/>
</dbReference>
<proteinExistence type="inferred from homology"/>
<dbReference type="Gene3D" id="1.10.101.10">
    <property type="entry name" value="PGBD-like superfamily/PGBD"/>
    <property type="match status" value="1"/>
</dbReference>
<sequence>MKFVQAAKHGGTQTGVKRIVIHATVSPCEVGGARNVARYFQSSSAGGSAHYIVDPGETVACVKETVVAFHAPPNTGSIGVELCDPQKGPSARWGDDEHEAMLRRAAALVRQIAARWEVPLKKLTVTQVKAGARGICGHVDVSRAFGQTDHSDPGTGFPWPYFMELVRGGTPVEDSWTEKLVKDLPTVGPKADSYDVKTIRGCLFARGRVPQALYSDAGLEAWLNRTAMDPELVELVREFQRAEGLGVDGWVGPNTWPALLRVT</sequence>
<feature type="domain" description="N-acetylmuramoyl-L-alanine amidase" evidence="6">
    <location>
        <begin position="6"/>
        <end position="154"/>
    </location>
</feature>
<reference evidence="7 8" key="1">
    <citation type="submission" date="2022-04" db="EMBL/GenBank/DDBJ databases">
        <title>Genome draft of Actinomadura sp. ATCC 31491.</title>
        <authorList>
            <person name="Shi X."/>
            <person name="Du Y."/>
        </authorList>
    </citation>
    <scope>NUCLEOTIDE SEQUENCE [LARGE SCALE GENOMIC DNA]</scope>
    <source>
        <strain evidence="7 8">ATCC 31491</strain>
    </source>
</reference>